<reference evidence="1" key="1">
    <citation type="submission" date="2020-05" db="EMBL/GenBank/DDBJ databases">
        <title>Large-scale comparative analyses of tick genomes elucidate their genetic diversity and vector capacities.</title>
        <authorList>
            <person name="Jia N."/>
            <person name="Wang J."/>
            <person name="Shi W."/>
            <person name="Du L."/>
            <person name="Sun Y."/>
            <person name="Zhan W."/>
            <person name="Jiang J."/>
            <person name="Wang Q."/>
            <person name="Zhang B."/>
            <person name="Ji P."/>
            <person name="Sakyi L.B."/>
            <person name="Cui X."/>
            <person name="Yuan T."/>
            <person name="Jiang B."/>
            <person name="Yang W."/>
            <person name="Lam T.T.-Y."/>
            <person name="Chang Q."/>
            <person name="Ding S."/>
            <person name="Wang X."/>
            <person name="Zhu J."/>
            <person name="Ruan X."/>
            <person name="Zhao L."/>
            <person name="Wei J."/>
            <person name="Que T."/>
            <person name="Du C."/>
            <person name="Cheng J."/>
            <person name="Dai P."/>
            <person name="Han X."/>
            <person name="Huang E."/>
            <person name="Gao Y."/>
            <person name="Liu J."/>
            <person name="Shao H."/>
            <person name="Ye R."/>
            <person name="Li L."/>
            <person name="Wei W."/>
            <person name="Wang X."/>
            <person name="Wang C."/>
            <person name="Yang T."/>
            <person name="Huo Q."/>
            <person name="Li W."/>
            <person name="Guo W."/>
            <person name="Chen H."/>
            <person name="Zhou L."/>
            <person name="Ni X."/>
            <person name="Tian J."/>
            <person name="Zhou Y."/>
            <person name="Sheng Y."/>
            <person name="Liu T."/>
            <person name="Pan Y."/>
            <person name="Xia L."/>
            <person name="Li J."/>
            <person name="Zhao F."/>
            <person name="Cao W."/>
        </authorList>
    </citation>
    <scope>NUCLEOTIDE SEQUENCE</scope>
    <source>
        <strain evidence="1">Hyas-2018</strain>
    </source>
</reference>
<dbReference type="Proteomes" id="UP000821845">
    <property type="component" value="Chromosome 5"/>
</dbReference>
<protein>
    <submittedName>
        <fullName evidence="1">Uncharacterized protein</fullName>
    </submittedName>
</protein>
<keyword evidence="2" id="KW-1185">Reference proteome</keyword>
<comment type="caution">
    <text evidence="1">The sequence shown here is derived from an EMBL/GenBank/DDBJ whole genome shotgun (WGS) entry which is preliminary data.</text>
</comment>
<accession>A0ACB7S9W1</accession>
<evidence type="ECO:0000313" key="1">
    <source>
        <dbReference type="EMBL" id="KAH6930741.1"/>
    </source>
</evidence>
<gene>
    <name evidence="1" type="ORF">HPB50_018021</name>
</gene>
<evidence type="ECO:0000313" key="2">
    <source>
        <dbReference type="Proteomes" id="UP000821845"/>
    </source>
</evidence>
<proteinExistence type="predicted"/>
<name>A0ACB7S9W1_HYAAI</name>
<sequence length="430" mass="46899">MLRVSREESSFLTHNKCEGHAARFKVSAAKEVVQDEAGLRNDCNIHVSLKASSVSNSFESGPRPFLPLNSYPSHTSIGIKDEACLASLRRAEERRLDNQAEKTKQPRSKARDLLERIARALKALSPQTVHRELSERSATAVVQRKGICGTPGVATLLVQDKSGTRKDCNIRVQLKAPSVSNSSESGPRPFLPLNNYAPHTGIGIKDKTCLLSLRGAFWQQYFREAGTTKQHLSKARDLLEHIARALTALSEQPVHRELLERTALGHLRDSRRCNTTGTMLHASQEKSFLTQTNCEDHAARFKVSAAKQVVQDEVSLRKDCNLHVSLKASSLSIFFECGPRPFLPLNSYALLKGGRVMDKTCLTTLRGALVRRLDNHGRGISEKIAGGIPLGNCLLKGRVLLGDSSGLGPDMGGAACQTSSCAGRASESSC</sequence>
<dbReference type="EMBL" id="CM023485">
    <property type="protein sequence ID" value="KAH6930741.1"/>
    <property type="molecule type" value="Genomic_DNA"/>
</dbReference>
<organism evidence="1 2">
    <name type="scientific">Hyalomma asiaticum</name>
    <name type="common">Tick</name>
    <dbReference type="NCBI Taxonomy" id="266040"/>
    <lineage>
        <taxon>Eukaryota</taxon>
        <taxon>Metazoa</taxon>
        <taxon>Ecdysozoa</taxon>
        <taxon>Arthropoda</taxon>
        <taxon>Chelicerata</taxon>
        <taxon>Arachnida</taxon>
        <taxon>Acari</taxon>
        <taxon>Parasitiformes</taxon>
        <taxon>Ixodida</taxon>
        <taxon>Ixodoidea</taxon>
        <taxon>Ixodidae</taxon>
        <taxon>Hyalomminae</taxon>
        <taxon>Hyalomma</taxon>
    </lineage>
</organism>